<dbReference type="PANTHER" id="PTHR24221">
    <property type="entry name" value="ATP-BINDING CASSETTE SUB-FAMILY B"/>
    <property type="match status" value="1"/>
</dbReference>
<dbReference type="EMBL" id="BAQD01000021">
    <property type="protein sequence ID" value="GBQ07204.1"/>
    <property type="molecule type" value="Genomic_DNA"/>
</dbReference>
<evidence type="ECO:0000313" key="10">
    <source>
        <dbReference type="EMBL" id="GBQ07204.1"/>
    </source>
</evidence>
<feature type="domain" description="ABC transmembrane type-1" evidence="9">
    <location>
        <begin position="1"/>
        <end position="258"/>
    </location>
</feature>
<evidence type="ECO:0000256" key="4">
    <source>
        <dbReference type="ARBA" id="ARBA00022840"/>
    </source>
</evidence>
<keyword evidence="4" id="KW-0067">ATP-binding</keyword>
<dbReference type="PROSITE" id="PS50929">
    <property type="entry name" value="ABC_TM1F"/>
    <property type="match status" value="1"/>
</dbReference>
<gene>
    <name evidence="10" type="ORF">AA15669_1276</name>
</gene>
<dbReference type="InterPro" id="IPR014223">
    <property type="entry name" value="ABC_CydC/D"/>
</dbReference>
<organism evidence="10 11">
    <name type="scientific">Saccharibacter floricola DSM 15669</name>
    <dbReference type="NCBI Taxonomy" id="1123227"/>
    <lineage>
        <taxon>Bacteria</taxon>
        <taxon>Pseudomonadati</taxon>
        <taxon>Pseudomonadota</taxon>
        <taxon>Alphaproteobacteria</taxon>
        <taxon>Acetobacterales</taxon>
        <taxon>Acetobacteraceae</taxon>
        <taxon>Saccharibacter</taxon>
    </lineage>
</organism>
<dbReference type="Pfam" id="PF00664">
    <property type="entry name" value="ABC_membrane"/>
    <property type="match status" value="1"/>
</dbReference>
<evidence type="ECO:0000256" key="7">
    <source>
        <dbReference type="SAM" id="Phobius"/>
    </source>
</evidence>
<evidence type="ECO:0000256" key="2">
    <source>
        <dbReference type="ARBA" id="ARBA00022692"/>
    </source>
</evidence>
<dbReference type="PROSITE" id="PS00211">
    <property type="entry name" value="ABC_TRANSPORTER_1"/>
    <property type="match status" value="1"/>
</dbReference>
<proteinExistence type="predicted"/>
<feature type="transmembrane region" description="Helical" evidence="7">
    <location>
        <begin position="227"/>
        <end position="247"/>
    </location>
</feature>
<keyword evidence="3" id="KW-0547">Nucleotide-binding</keyword>
<dbReference type="Pfam" id="PF00005">
    <property type="entry name" value="ABC_tran"/>
    <property type="match status" value="1"/>
</dbReference>
<dbReference type="SMART" id="SM00382">
    <property type="entry name" value="AAA"/>
    <property type="match status" value="1"/>
</dbReference>
<evidence type="ECO:0000313" key="11">
    <source>
        <dbReference type="Proteomes" id="UP001062901"/>
    </source>
</evidence>
<dbReference type="InterPro" id="IPR003439">
    <property type="entry name" value="ABC_transporter-like_ATP-bd"/>
</dbReference>
<evidence type="ECO:0000256" key="6">
    <source>
        <dbReference type="ARBA" id="ARBA00023136"/>
    </source>
</evidence>
<feature type="domain" description="ABC transporter" evidence="8">
    <location>
        <begin position="288"/>
        <end position="507"/>
    </location>
</feature>
<feature type="transmembrane region" description="Helical" evidence="7">
    <location>
        <begin position="113"/>
        <end position="133"/>
    </location>
</feature>
<comment type="caution">
    <text evidence="10">The sequence shown here is derived from an EMBL/GenBank/DDBJ whole genome shotgun (WGS) entry which is preliminary data.</text>
</comment>
<feature type="transmembrane region" description="Helical" evidence="7">
    <location>
        <begin position="86"/>
        <end position="107"/>
    </location>
</feature>
<dbReference type="PROSITE" id="PS50893">
    <property type="entry name" value="ABC_TRANSPORTER_2"/>
    <property type="match status" value="1"/>
</dbReference>
<protein>
    <submittedName>
        <fullName evidence="10">Cysteine ABC transporter permease</fullName>
    </submittedName>
</protein>
<dbReference type="SUPFAM" id="SSF90123">
    <property type="entry name" value="ABC transporter transmembrane region"/>
    <property type="match status" value="1"/>
</dbReference>
<dbReference type="Proteomes" id="UP001062901">
    <property type="component" value="Unassembled WGS sequence"/>
</dbReference>
<dbReference type="InterPro" id="IPR039421">
    <property type="entry name" value="Type_1_exporter"/>
</dbReference>
<accession>A0ABQ0NZG2</accession>
<dbReference type="Gene3D" id="3.40.50.300">
    <property type="entry name" value="P-loop containing nucleotide triphosphate hydrolases"/>
    <property type="match status" value="1"/>
</dbReference>
<dbReference type="PANTHER" id="PTHR24221:SF653">
    <property type="entry name" value="TRANSPORT ATP-BINDING PROTEIN CYDC"/>
    <property type="match status" value="1"/>
</dbReference>
<dbReference type="InterPro" id="IPR036640">
    <property type="entry name" value="ABC1_TM_sf"/>
</dbReference>
<reference evidence="10" key="1">
    <citation type="submission" date="2013-04" db="EMBL/GenBank/DDBJ databases">
        <title>The genome sequencing project of 58 acetic acid bacteria.</title>
        <authorList>
            <person name="Okamoto-Kainuma A."/>
            <person name="Ishikawa M."/>
            <person name="Umino S."/>
            <person name="Koizumi Y."/>
            <person name="Shiwa Y."/>
            <person name="Yoshikawa H."/>
            <person name="Matsutani M."/>
            <person name="Matsushita K."/>
        </authorList>
    </citation>
    <scope>NUCLEOTIDE SEQUENCE</scope>
    <source>
        <strain evidence="10">DSM 15669</strain>
    </source>
</reference>
<dbReference type="InterPro" id="IPR003593">
    <property type="entry name" value="AAA+_ATPase"/>
</dbReference>
<keyword evidence="11" id="KW-1185">Reference proteome</keyword>
<dbReference type="InterPro" id="IPR027417">
    <property type="entry name" value="P-loop_NTPase"/>
</dbReference>
<dbReference type="InterPro" id="IPR017871">
    <property type="entry name" value="ABC_transporter-like_CS"/>
</dbReference>
<dbReference type="InterPro" id="IPR011527">
    <property type="entry name" value="ABC1_TM_dom"/>
</dbReference>
<dbReference type="SUPFAM" id="SSF52540">
    <property type="entry name" value="P-loop containing nucleoside triphosphate hydrolases"/>
    <property type="match status" value="1"/>
</dbReference>
<evidence type="ECO:0000259" key="8">
    <source>
        <dbReference type="PROSITE" id="PS50893"/>
    </source>
</evidence>
<name>A0ABQ0NZG2_9PROT</name>
<evidence type="ECO:0000256" key="3">
    <source>
        <dbReference type="ARBA" id="ARBA00022741"/>
    </source>
</evidence>
<dbReference type="Gene3D" id="1.20.1560.10">
    <property type="entry name" value="ABC transporter type 1, transmembrane domain"/>
    <property type="match status" value="1"/>
</dbReference>
<comment type="subcellular location">
    <subcellularLocation>
        <location evidence="1">Cell membrane</location>
        <topology evidence="1">Multi-pass membrane protein</topology>
    </subcellularLocation>
</comment>
<dbReference type="NCBIfam" id="TIGR02868">
    <property type="entry name" value="CydC"/>
    <property type="match status" value="1"/>
</dbReference>
<evidence type="ECO:0000256" key="5">
    <source>
        <dbReference type="ARBA" id="ARBA00022989"/>
    </source>
</evidence>
<evidence type="ECO:0000259" key="9">
    <source>
        <dbReference type="PROSITE" id="PS50929"/>
    </source>
</evidence>
<feature type="transmembrane region" description="Helical" evidence="7">
    <location>
        <begin position="199"/>
        <end position="221"/>
    </location>
</feature>
<keyword evidence="6 7" id="KW-0472">Membrane</keyword>
<keyword evidence="5 7" id="KW-1133">Transmembrane helix</keyword>
<keyword evidence="2 7" id="KW-0812">Transmembrane</keyword>
<evidence type="ECO:0000256" key="1">
    <source>
        <dbReference type="ARBA" id="ARBA00004651"/>
    </source>
</evidence>
<sequence length="507" mass="54551">MAQNMFNITLPAAGVRFFATVRIVARYGERLITHDAALRVTGKLRVWSFKTLAPRSESLATQARSGDVLSRFVHDTEQLGQFPLDVGLPVGTALVGALVAVGVTSLFNPASGLVLAIGLSVGGLALPWLIGVLTDPLSQKQRENTARLHADMLETLQGMADILANGAAQRCMGRLHQRQTTVNRLILGQAWRSHIVRQLLPILTMLCVLGVLFCASEALQAGHLTTAQLPMLAMGVLAAFEMIAPLMEARLAYERFVQAAQRAGALCALPIATPEPSTPVALPQHAPLALRHVQLSLGGHKVLNDVTFSLAPGERCAITGPSGAGKSTISRLIMRLIDPDHGSVTLGDKPLNHFTTEQLSHEIGMLSQTPHLFQGSVRRNLLMADPQATEAQMIAALHIVDLHEEVNAMPQGLDTLCGEHGTRLSGGQMRRLALAQIVLRRPSFLVLDEPTESLPPSMGTHIIDNVLAALPQAGVLCITHRPEPLPFMNRVFRLHNGALIAEEGGER</sequence>